<dbReference type="GO" id="GO:0003677">
    <property type="term" value="F:DNA binding"/>
    <property type="evidence" value="ECO:0007669"/>
    <property type="project" value="InterPro"/>
</dbReference>
<dbReference type="EMBL" id="SJPL01000001">
    <property type="protein sequence ID" value="TWT68412.1"/>
    <property type="molecule type" value="Genomic_DNA"/>
</dbReference>
<reference evidence="1 2" key="1">
    <citation type="submission" date="2019-02" db="EMBL/GenBank/DDBJ databases">
        <title>Deep-cultivation of Planctomycetes and their phenomic and genomic characterization uncovers novel biology.</title>
        <authorList>
            <person name="Wiegand S."/>
            <person name="Jogler M."/>
            <person name="Boedeker C."/>
            <person name="Pinto D."/>
            <person name="Vollmers J."/>
            <person name="Rivas-Marin E."/>
            <person name="Kohn T."/>
            <person name="Peeters S.H."/>
            <person name="Heuer A."/>
            <person name="Rast P."/>
            <person name="Oberbeckmann S."/>
            <person name="Bunk B."/>
            <person name="Jeske O."/>
            <person name="Meyerdierks A."/>
            <person name="Storesund J.E."/>
            <person name="Kallscheuer N."/>
            <person name="Luecker S."/>
            <person name="Lage O.M."/>
            <person name="Pohl T."/>
            <person name="Merkel B.J."/>
            <person name="Hornburger P."/>
            <person name="Mueller R.-W."/>
            <person name="Bruemmer F."/>
            <person name="Labrenz M."/>
            <person name="Spormann A.M."/>
            <person name="Op Den Camp H."/>
            <person name="Overmann J."/>
            <person name="Amann R."/>
            <person name="Jetten M.S.M."/>
            <person name="Mascher T."/>
            <person name="Medema M.H."/>
            <person name="Devos D.P."/>
            <person name="Kaster A.-K."/>
            <person name="Ovreas L."/>
            <person name="Rohde M."/>
            <person name="Galperin M.Y."/>
            <person name="Jogler C."/>
        </authorList>
    </citation>
    <scope>NUCLEOTIDE SEQUENCE [LARGE SCALE GENOMIC DNA]</scope>
    <source>
        <strain evidence="1 2">Pan14r</strain>
    </source>
</reference>
<evidence type="ECO:0000313" key="1">
    <source>
        <dbReference type="EMBL" id="TWT68412.1"/>
    </source>
</evidence>
<comment type="caution">
    <text evidence="1">The sequence shown here is derived from an EMBL/GenBank/DDBJ whole genome shotgun (WGS) entry which is preliminary data.</text>
</comment>
<dbReference type="InterPro" id="IPR010712">
    <property type="entry name" value="Arsenical-R_ArsD"/>
</dbReference>
<dbReference type="Proteomes" id="UP000317238">
    <property type="component" value="Unassembled WGS sequence"/>
</dbReference>
<dbReference type="OrthoDB" id="9801358at2"/>
<evidence type="ECO:0000313" key="2">
    <source>
        <dbReference type="Proteomes" id="UP000317238"/>
    </source>
</evidence>
<dbReference type="RefSeq" id="WP_145296431.1">
    <property type="nucleotide sequence ID" value="NZ_CP036319.1"/>
</dbReference>
<gene>
    <name evidence="1" type="primary">arsD</name>
    <name evidence="1" type="ORF">Pan14r_06570</name>
</gene>
<organism evidence="1 2">
    <name type="scientific">Crateriforma conspicua</name>
    <dbReference type="NCBI Taxonomy" id="2527996"/>
    <lineage>
        <taxon>Bacteria</taxon>
        <taxon>Pseudomonadati</taxon>
        <taxon>Planctomycetota</taxon>
        <taxon>Planctomycetia</taxon>
        <taxon>Planctomycetales</taxon>
        <taxon>Planctomycetaceae</taxon>
        <taxon>Crateriforma</taxon>
    </lineage>
</organism>
<dbReference type="NCBIfam" id="NF033727">
    <property type="entry name" value="chaperon_ArsD"/>
    <property type="match status" value="1"/>
</dbReference>
<sequence>MSRIQIFDRAMCCSTGVCGPQVDSVLPRFAADLDWLAKQGHQVERYNLAQDAGQFAGNATIQQKLASEGVECLPVVIIDDVIVGQGDYPDRDQLLSWLGEAPSGEVTRTAKPTGLPVTGDDCCGGSGCC</sequence>
<dbReference type="Gene3D" id="3.40.30.10">
    <property type="entry name" value="Glutaredoxin"/>
    <property type="match status" value="1"/>
</dbReference>
<protein>
    <submittedName>
        <fullName evidence="1">Arsenical resistance operon trans-acting repressor ArsD</fullName>
    </submittedName>
</protein>
<name>A0A5C5Y4U2_9PLAN</name>
<keyword evidence="2" id="KW-1185">Reference proteome</keyword>
<accession>A0A5C5Y4U2</accession>
<dbReference type="Pfam" id="PF06953">
    <property type="entry name" value="ArsD"/>
    <property type="match status" value="1"/>
</dbReference>
<dbReference type="AlphaFoldDB" id="A0A5C5Y4U2"/>
<dbReference type="GO" id="GO:0045892">
    <property type="term" value="P:negative regulation of DNA-templated transcription"/>
    <property type="evidence" value="ECO:0007669"/>
    <property type="project" value="InterPro"/>
</dbReference>
<proteinExistence type="predicted"/>
<dbReference type="GO" id="GO:0046685">
    <property type="term" value="P:response to arsenic-containing substance"/>
    <property type="evidence" value="ECO:0007669"/>
    <property type="project" value="InterPro"/>
</dbReference>